<dbReference type="CTD" id="20330452"/>
<organism evidence="1 2">
    <name type="scientific">Opisthorchis viverrini</name>
    <name type="common">Southeast Asian liver fluke</name>
    <dbReference type="NCBI Taxonomy" id="6198"/>
    <lineage>
        <taxon>Eukaryota</taxon>
        <taxon>Metazoa</taxon>
        <taxon>Spiralia</taxon>
        <taxon>Lophotrochozoa</taxon>
        <taxon>Platyhelminthes</taxon>
        <taxon>Trematoda</taxon>
        <taxon>Digenea</taxon>
        <taxon>Opisthorchiida</taxon>
        <taxon>Opisthorchiata</taxon>
        <taxon>Opisthorchiidae</taxon>
        <taxon>Opisthorchis</taxon>
    </lineage>
</organism>
<dbReference type="EMBL" id="KL610964">
    <property type="protein sequence ID" value="KER18108.1"/>
    <property type="molecule type" value="Genomic_DNA"/>
</dbReference>
<dbReference type="GeneID" id="20330452"/>
<dbReference type="Proteomes" id="UP000054324">
    <property type="component" value="Unassembled WGS sequence"/>
</dbReference>
<proteinExistence type="predicted"/>
<gene>
    <name evidence="1" type="ORF">T265_16287</name>
</gene>
<dbReference type="OrthoDB" id="10529664at2759"/>
<reference evidence="1 2" key="1">
    <citation type="submission" date="2013-11" db="EMBL/GenBank/DDBJ databases">
        <title>Opisthorchis viverrini - life in the bile duct.</title>
        <authorList>
            <person name="Young N.D."/>
            <person name="Nagarajan N."/>
            <person name="Lin S.J."/>
            <person name="Korhonen P.K."/>
            <person name="Jex A.R."/>
            <person name="Hall R.S."/>
            <person name="Safavi-Hemami H."/>
            <person name="Kaewkong W."/>
            <person name="Bertrand D."/>
            <person name="Gao S."/>
            <person name="Seet Q."/>
            <person name="Wongkham S."/>
            <person name="Teh B.T."/>
            <person name="Wongkham C."/>
            <person name="Intapan P.M."/>
            <person name="Maleewong W."/>
            <person name="Yang X."/>
            <person name="Hu M."/>
            <person name="Wang Z."/>
            <person name="Hofmann A."/>
            <person name="Sternberg P.W."/>
            <person name="Tan P."/>
            <person name="Wang J."/>
            <person name="Gasser R.B."/>
        </authorList>
    </citation>
    <scope>NUCLEOTIDE SEQUENCE [LARGE SCALE GENOMIC DNA]</scope>
</reference>
<evidence type="ECO:0000313" key="1">
    <source>
        <dbReference type="EMBL" id="KER18108.1"/>
    </source>
</evidence>
<dbReference type="RefSeq" id="XP_009178145.1">
    <property type="nucleotide sequence ID" value="XM_009179881.1"/>
</dbReference>
<name>A0A074YTQ5_OPIVI</name>
<protein>
    <submittedName>
        <fullName evidence="1">Uncharacterized protein</fullName>
    </submittedName>
</protein>
<accession>A0A074YTQ5</accession>
<evidence type="ECO:0000313" key="2">
    <source>
        <dbReference type="Proteomes" id="UP000054324"/>
    </source>
</evidence>
<sequence length="61" mass="6911">MRDESGMQFKSLTEFRRPQDKAVDERAHLIDGQPNSGYFYSLTSLPPNLVTSVWLIVAVTP</sequence>
<dbReference type="AlphaFoldDB" id="A0A074YTQ5"/>
<dbReference type="KEGG" id="ovi:T265_16287"/>
<keyword evidence="2" id="KW-1185">Reference proteome</keyword>